<comment type="caution">
    <text evidence="3">The sequence shown here is derived from an EMBL/GenBank/DDBJ whole genome shotgun (WGS) entry which is preliminary data.</text>
</comment>
<evidence type="ECO:0000259" key="2">
    <source>
        <dbReference type="Pfam" id="PF13239"/>
    </source>
</evidence>
<gene>
    <name evidence="3" type="ORF">W5A_02580</name>
</gene>
<sequence>MFSKKQNSSKITTEDHELFENAQRRIRQKKKLYNHFVIFVIGSIFLVIINKVLKYGVTYNWFVWAITFWSFLFFIHLVNVFVTNRFMGKEWERTQRDKLVAKQRKKIAEMEKEIADSIPIEESNKSLPKKNNI</sequence>
<keyword evidence="1" id="KW-0472">Membrane</keyword>
<dbReference type="AlphaFoldDB" id="I0WKF7"/>
<dbReference type="STRING" id="946077.W5A_02580"/>
<organism evidence="3 4">
    <name type="scientific">Imtechella halotolerans K1</name>
    <dbReference type="NCBI Taxonomy" id="946077"/>
    <lineage>
        <taxon>Bacteria</taxon>
        <taxon>Pseudomonadati</taxon>
        <taxon>Bacteroidota</taxon>
        <taxon>Flavobacteriia</taxon>
        <taxon>Flavobacteriales</taxon>
        <taxon>Flavobacteriaceae</taxon>
        <taxon>Imtechella</taxon>
    </lineage>
</organism>
<evidence type="ECO:0000313" key="4">
    <source>
        <dbReference type="Proteomes" id="UP000005938"/>
    </source>
</evidence>
<reference evidence="3 4" key="1">
    <citation type="journal article" date="2012" name="J. Bacteriol.">
        <title>Genome Sequence of the Halotolerant Bacterium Imtechella halotolerans K1T.</title>
        <authorList>
            <person name="Kumar S."/>
            <person name="Vikram S."/>
            <person name="Subramanian S."/>
            <person name="Raghava G.P."/>
            <person name="Pinnaka A.K."/>
        </authorList>
    </citation>
    <scope>NUCLEOTIDE SEQUENCE [LARGE SCALE GENOMIC DNA]</scope>
    <source>
        <strain evidence="3 4">K1</strain>
    </source>
</reference>
<dbReference type="Proteomes" id="UP000005938">
    <property type="component" value="Unassembled WGS sequence"/>
</dbReference>
<dbReference type="OrthoDB" id="1443721at2"/>
<keyword evidence="1" id="KW-0812">Transmembrane</keyword>
<feature type="transmembrane region" description="Helical" evidence="1">
    <location>
        <begin position="32"/>
        <end position="49"/>
    </location>
</feature>
<dbReference type="eggNOG" id="COG0262">
    <property type="taxonomic scope" value="Bacteria"/>
</dbReference>
<feature type="domain" description="2TM" evidence="2">
    <location>
        <begin position="20"/>
        <end position="100"/>
    </location>
</feature>
<keyword evidence="1" id="KW-1133">Transmembrane helix</keyword>
<dbReference type="RefSeq" id="WP_008237080.1">
    <property type="nucleotide sequence ID" value="NZ_AJJU01000002.1"/>
</dbReference>
<protein>
    <recommendedName>
        <fullName evidence="2">2TM domain-containing protein</fullName>
    </recommendedName>
</protein>
<dbReference type="InterPro" id="IPR025698">
    <property type="entry name" value="2TM_dom"/>
</dbReference>
<dbReference type="EMBL" id="AJJU01000002">
    <property type="protein sequence ID" value="EID76873.1"/>
    <property type="molecule type" value="Genomic_DNA"/>
</dbReference>
<proteinExistence type="predicted"/>
<evidence type="ECO:0000256" key="1">
    <source>
        <dbReference type="SAM" id="Phobius"/>
    </source>
</evidence>
<keyword evidence="4" id="KW-1185">Reference proteome</keyword>
<evidence type="ECO:0000313" key="3">
    <source>
        <dbReference type="EMBL" id="EID76873.1"/>
    </source>
</evidence>
<name>I0WKF7_9FLAO</name>
<feature type="transmembrane region" description="Helical" evidence="1">
    <location>
        <begin position="61"/>
        <end position="82"/>
    </location>
</feature>
<dbReference type="Pfam" id="PF13239">
    <property type="entry name" value="2TM"/>
    <property type="match status" value="1"/>
</dbReference>
<accession>I0WKF7</accession>